<reference evidence="9" key="1">
    <citation type="submission" date="2022-10" db="EMBL/GenBank/DDBJ databases">
        <title>Tapping the CABI collections for fungal endophytes: first genome assemblies for Collariella, Neodidymelliopsis, Ascochyta clinopodiicola, Didymella pomorum, Didymosphaeria variabile, Neocosmospora piperis and Neocucurbitaria cava.</title>
        <authorList>
            <person name="Hill R."/>
        </authorList>
    </citation>
    <scope>NUCLEOTIDE SEQUENCE</scope>
    <source>
        <strain evidence="9">IMI 356814</strain>
    </source>
</reference>
<dbReference type="FunFam" id="1.20.1720.10:FF:000012">
    <property type="entry name" value="MFS toxin efflux pump (AflT)"/>
    <property type="match status" value="1"/>
</dbReference>
<keyword evidence="4 7" id="KW-1133">Transmembrane helix</keyword>
<keyword evidence="3 7" id="KW-0812">Transmembrane</keyword>
<name>A0A9W8Y8Q4_9PLEO</name>
<dbReference type="EMBL" id="JAPEUY010000008">
    <property type="protein sequence ID" value="KAJ4370702.1"/>
    <property type="molecule type" value="Genomic_DNA"/>
</dbReference>
<evidence type="ECO:0000256" key="6">
    <source>
        <dbReference type="SAM" id="MobiDB-lite"/>
    </source>
</evidence>
<evidence type="ECO:0000313" key="9">
    <source>
        <dbReference type="EMBL" id="KAJ4370702.1"/>
    </source>
</evidence>
<comment type="caution">
    <text evidence="9">The sequence shown here is derived from an EMBL/GenBank/DDBJ whole genome shotgun (WGS) entry which is preliminary data.</text>
</comment>
<dbReference type="GO" id="GO:0022857">
    <property type="term" value="F:transmembrane transporter activity"/>
    <property type="evidence" value="ECO:0007669"/>
    <property type="project" value="InterPro"/>
</dbReference>
<feature type="transmembrane region" description="Helical" evidence="7">
    <location>
        <begin position="311"/>
        <end position="334"/>
    </location>
</feature>
<keyword evidence="10" id="KW-1185">Reference proteome</keyword>
<dbReference type="AlphaFoldDB" id="A0A9W8Y8Q4"/>
<feature type="transmembrane region" description="Helical" evidence="7">
    <location>
        <begin position="152"/>
        <end position="170"/>
    </location>
</feature>
<feature type="transmembrane region" description="Helical" evidence="7">
    <location>
        <begin position="475"/>
        <end position="497"/>
    </location>
</feature>
<feature type="compositionally biased region" description="Pro residues" evidence="6">
    <location>
        <begin position="1"/>
        <end position="10"/>
    </location>
</feature>
<feature type="transmembrane region" description="Helical" evidence="7">
    <location>
        <begin position="182"/>
        <end position="202"/>
    </location>
</feature>
<evidence type="ECO:0000256" key="4">
    <source>
        <dbReference type="ARBA" id="ARBA00022989"/>
    </source>
</evidence>
<feature type="transmembrane region" description="Helical" evidence="7">
    <location>
        <begin position="280"/>
        <end position="299"/>
    </location>
</feature>
<gene>
    <name evidence="9" type="ORF">N0V83_005223</name>
</gene>
<evidence type="ECO:0000256" key="3">
    <source>
        <dbReference type="ARBA" id="ARBA00022692"/>
    </source>
</evidence>
<evidence type="ECO:0000256" key="1">
    <source>
        <dbReference type="ARBA" id="ARBA00004141"/>
    </source>
</evidence>
<feature type="transmembrane region" description="Helical" evidence="7">
    <location>
        <begin position="414"/>
        <end position="435"/>
    </location>
</feature>
<comment type="subcellular location">
    <subcellularLocation>
        <location evidence="1">Membrane</location>
        <topology evidence="1">Multi-pass membrane protein</topology>
    </subcellularLocation>
</comment>
<accession>A0A9W8Y8Q4</accession>
<dbReference type="InterPro" id="IPR011701">
    <property type="entry name" value="MFS"/>
</dbReference>
<feature type="transmembrane region" description="Helical" evidence="7">
    <location>
        <begin position="240"/>
        <end position="260"/>
    </location>
</feature>
<dbReference type="CDD" id="cd17502">
    <property type="entry name" value="MFS_Azr1_MDR_like"/>
    <property type="match status" value="1"/>
</dbReference>
<feature type="compositionally biased region" description="Basic and acidic residues" evidence="6">
    <location>
        <begin position="64"/>
        <end position="74"/>
    </location>
</feature>
<dbReference type="InterPro" id="IPR036259">
    <property type="entry name" value="MFS_trans_sf"/>
</dbReference>
<feature type="compositionally biased region" description="Polar residues" evidence="6">
    <location>
        <begin position="35"/>
        <end position="49"/>
    </location>
</feature>
<dbReference type="InterPro" id="IPR020846">
    <property type="entry name" value="MFS_dom"/>
</dbReference>
<evidence type="ECO:0000313" key="10">
    <source>
        <dbReference type="Proteomes" id="UP001140560"/>
    </source>
</evidence>
<sequence>MSRSTPPPSLPEDGKLEATGEKKHQVEPEKEKQTADSNESSIMASSTANGVEKQDTPEDDVSATEEKAVEEPQKPVEYPKGIEMFFIMLALVLSITLCSLDQTIVATAVPKITDQFGRLQDISWYGSAYFLTLGAFQSQWGKVYKYFPLKTAFLVSILIFELGSLISAVARNSTTVIVGRAIAGLGASGVAPGVYTISAFSAEPAKRATYTGFIGMSYGIAAVAGPLIGGALTSAATWRWCFYINLPIGGLAAGVILLTFKTPATAKRIDAPLKEKILHMDFLGTAFILGASLCLILALQYAGTTHPWNSSIVIGLLVGFGLMVTALIAIEIWLGERAMLTPRLLRQRTVWVNSIWGFFFAGAYFITLYYLPIYFQSIDNRSPIGSGVRNIPLIAFFSVATFGSGKAITMTGTAAAYLVASSVIVTISAGLLFTLDIGTSTGKWVGYQILAGFGYGMGLQIPVIIAQAFAAPSDIAPVTAIIIFARSIGATFMMAAAQSGFVNQLVHKLASTAPSTNPDLVTATGATTLRQVFHGAELDGVLRAYAWGIKTAFAITIACCGITAVTSLCTKWTNTNAKKPSA</sequence>
<dbReference type="Pfam" id="PF07690">
    <property type="entry name" value="MFS_1"/>
    <property type="match status" value="1"/>
</dbReference>
<evidence type="ECO:0000256" key="5">
    <source>
        <dbReference type="ARBA" id="ARBA00023136"/>
    </source>
</evidence>
<evidence type="ECO:0000256" key="7">
    <source>
        <dbReference type="SAM" id="Phobius"/>
    </source>
</evidence>
<keyword evidence="2" id="KW-0813">Transport</keyword>
<keyword evidence="5 7" id="KW-0472">Membrane</keyword>
<feature type="transmembrane region" description="Helical" evidence="7">
    <location>
        <begin position="354"/>
        <end position="375"/>
    </location>
</feature>
<dbReference type="OrthoDB" id="10021397at2759"/>
<protein>
    <recommendedName>
        <fullName evidence="8">Major facilitator superfamily (MFS) profile domain-containing protein</fullName>
    </recommendedName>
</protein>
<feature type="transmembrane region" description="Helical" evidence="7">
    <location>
        <begin position="447"/>
        <end position="469"/>
    </location>
</feature>
<dbReference type="PROSITE" id="PS50850">
    <property type="entry name" value="MFS"/>
    <property type="match status" value="1"/>
</dbReference>
<proteinExistence type="predicted"/>
<feature type="region of interest" description="Disordered" evidence="6">
    <location>
        <begin position="1"/>
        <end position="74"/>
    </location>
</feature>
<dbReference type="PANTHER" id="PTHR23501">
    <property type="entry name" value="MAJOR FACILITATOR SUPERFAMILY"/>
    <property type="match status" value="1"/>
</dbReference>
<evidence type="ECO:0000256" key="2">
    <source>
        <dbReference type="ARBA" id="ARBA00022448"/>
    </source>
</evidence>
<dbReference type="SUPFAM" id="SSF103473">
    <property type="entry name" value="MFS general substrate transporter"/>
    <property type="match status" value="1"/>
</dbReference>
<organism evidence="9 10">
    <name type="scientific">Neocucurbitaria cava</name>
    <dbReference type="NCBI Taxonomy" id="798079"/>
    <lineage>
        <taxon>Eukaryota</taxon>
        <taxon>Fungi</taxon>
        <taxon>Dikarya</taxon>
        <taxon>Ascomycota</taxon>
        <taxon>Pezizomycotina</taxon>
        <taxon>Dothideomycetes</taxon>
        <taxon>Pleosporomycetidae</taxon>
        <taxon>Pleosporales</taxon>
        <taxon>Pleosporineae</taxon>
        <taxon>Cucurbitariaceae</taxon>
        <taxon>Neocucurbitaria</taxon>
    </lineage>
</organism>
<feature type="compositionally biased region" description="Basic and acidic residues" evidence="6">
    <location>
        <begin position="12"/>
        <end position="34"/>
    </location>
</feature>
<dbReference type="Gene3D" id="1.20.1250.20">
    <property type="entry name" value="MFS general substrate transporter like domains"/>
    <property type="match status" value="1"/>
</dbReference>
<feature type="transmembrane region" description="Helical" evidence="7">
    <location>
        <begin position="208"/>
        <end position="228"/>
    </location>
</feature>
<dbReference type="PANTHER" id="PTHR23501:SF177">
    <property type="entry name" value="MAJOR FACILITATOR SUPERFAMILY (MFS) PROFILE DOMAIN-CONTAINING PROTEIN-RELATED"/>
    <property type="match status" value="1"/>
</dbReference>
<feature type="transmembrane region" description="Helical" evidence="7">
    <location>
        <begin position="122"/>
        <end position="140"/>
    </location>
</feature>
<dbReference type="GO" id="GO:0005886">
    <property type="term" value="C:plasma membrane"/>
    <property type="evidence" value="ECO:0007669"/>
    <property type="project" value="TreeGrafter"/>
</dbReference>
<feature type="domain" description="Major facilitator superfamily (MFS) profile" evidence="8">
    <location>
        <begin position="87"/>
        <end position="582"/>
    </location>
</feature>
<feature type="transmembrane region" description="Helical" evidence="7">
    <location>
        <begin position="84"/>
        <end position="110"/>
    </location>
</feature>
<dbReference type="Proteomes" id="UP001140560">
    <property type="component" value="Unassembled WGS sequence"/>
</dbReference>
<evidence type="ECO:0000259" key="8">
    <source>
        <dbReference type="PROSITE" id="PS50850"/>
    </source>
</evidence>